<protein>
    <recommendedName>
        <fullName evidence="1">JmjC domain-containing protein</fullName>
    </recommendedName>
</protein>
<dbReference type="GO" id="GO:0000785">
    <property type="term" value="C:chromatin"/>
    <property type="evidence" value="ECO:0007669"/>
    <property type="project" value="TreeGrafter"/>
</dbReference>
<comment type="caution">
    <text evidence="2">The sequence shown here is derived from an EMBL/GenBank/DDBJ whole genome shotgun (WGS) entry which is preliminary data.</text>
</comment>
<dbReference type="EMBL" id="JAPTSV010000011">
    <property type="protein sequence ID" value="KAJ1522438.1"/>
    <property type="molecule type" value="Genomic_DNA"/>
</dbReference>
<name>A0AAV7X8Z1_9NEOP</name>
<evidence type="ECO:0000259" key="1">
    <source>
        <dbReference type="PROSITE" id="PS51184"/>
    </source>
</evidence>
<dbReference type="PANTHER" id="PTHR10694">
    <property type="entry name" value="LYSINE-SPECIFIC DEMETHYLASE"/>
    <property type="match status" value="1"/>
</dbReference>
<dbReference type="GO" id="GO:0005634">
    <property type="term" value="C:nucleus"/>
    <property type="evidence" value="ECO:0007669"/>
    <property type="project" value="TreeGrafter"/>
</dbReference>
<dbReference type="SUPFAM" id="SSF51197">
    <property type="entry name" value="Clavaminate synthase-like"/>
    <property type="match status" value="1"/>
</dbReference>
<dbReference type="GO" id="GO:0032454">
    <property type="term" value="F:histone H3K9 demethylase activity"/>
    <property type="evidence" value="ECO:0007669"/>
    <property type="project" value="TreeGrafter"/>
</dbReference>
<dbReference type="GO" id="GO:0010468">
    <property type="term" value="P:regulation of gene expression"/>
    <property type="evidence" value="ECO:0007669"/>
    <property type="project" value="TreeGrafter"/>
</dbReference>
<reference evidence="2" key="1">
    <citation type="submission" date="2022-12" db="EMBL/GenBank/DDBJ databases">
        <title>Chromosome-level genome assembly of the bean flower thrips Megalurothrips usitatus.</title>
        <authorList>
            <person name="Ma L."/>
            <person name="Liu Q."/>
            <person name="Li H."/>
            <person name="Cai W."/>
        </authorList>
    </citation>
    <scope>NUCLEOTIDE SEQUENCE</scope>
    <source>
        <strain evidence="2">Cailab_2022a</strain>
    </source>
</reference>
<dbReference type="SMART" id="SM00558">
    <property type="entry name" value="JmjC"/>
    <property type="match status" value="1"/>
</dbReference>
<evidence type="ECO:0000313" key="3">
    <source>
        <dbReference type="Proteomes" id="UP001075354"/>
    </source>
</evidence>
<dbReference type="GO" id="GO:0051864">
    <property type="term" value="F:histone H3K36 demethylase activity"/>
    <property type="evidence" value="ECO:0007669"/>
    <property type="project" value="TreeGrafter"/>
</dbReference>
<dbReference type="Proteomes" id="UP001075354">
    <property type="component" value="Chromosome 11"/>
</dbReference>
<gene>
    <name evidence="2" type="ORF">ONE63_001628</name>
</gene>
<evidence type="ECO:0000313" key="2">
    <source>
        <dbReference type="EMBL" id="KAJ1522438.1"/>
    </source>
</evidence>
<dbReference type="PANTHER" id="PTHR10694:SF7">
    <property type="entry name" value="[HISTONE H3]-TRIMETHYL-L-LYSINE(9) DEMETHYLASE"/>
    <property type="match status" value="1"/>
</dbReference>
<dbReference type="InterPro" id="IPR003347">
    <property type="entry name" value="JmjC_dom"/>
</dbReference>
<dbReference type="Pfam" id="PF02373">
    <property type="entry name" value="JmjC"/>
    <property type="match status" value="1"/>
</dbReference>
<organism evidence="2 3">
    <name type="scientific">Megalurothrips usitatus</name>
    <name type="common">bean blossom thrips</name>
    <dbReference type="NCBI Taxonomy" id="439358"/>
    <lineage>
        <taxon>Eukaryota</taxon>
        <taxon>Metazoa</taxon>
        <taxon>Ecdysozoa</taxon>
        <taxon>Arthropoda</taxon>
        <taxon>Hexapoda</taxon>
        <taxon>Insecta</taxon>
        <taxon>Pterygota</taxon>
        <taxon>Neoptera</taxon>
        <taxon>Paraneoptera</taxon>
        <taxon>Thysanoptera</taxon>
        <taxon>Terebrantia</taxon>
        <taxon>Thripoidea</taxon>
        <taxon>Thripidae</taxon>
        <taxon>Megalurothrips</taxon>
    </lineage>
</organism>
<sequence length="533" mass="60341">MASVFTVSEEDLFEFDSFCDSKYSDINCQKYGFFKVKLDAHCAGQCTTIEEFLEHFGLAAQRNVRKAVLLSNVKDKSLFGFQNVTPSPFEKDAFVSTSCNPESFQDPVSSTNCCMKVLQTEGQEAFLKHFFDVVTSNPKVKQSKVRDDIRTIKKRAVAKKAEFLKKQSYKSCPTPEGKKRCLEMAIANETILESSPFEDGCLCDTCDVAYCHKKQKISEDCSEVKSCDLLYSSGIEESQNNYIHLSNNFSMTHLCFKNMLSDLGGMYPGVSYPFLYLGGTHSVFPLHVEDLSFWSFNFLLDGLPKFWIIIPPTSVGRLTDALHRKGFFYNHRWCRNNLGHKFYILTPQFLQEEGIPYEMVIQEKGEGIVLLPNAAHSGGNFGPNLAEACNFGSKNWIPYGCVSLNCSCMNDTVHTDLSDLVAVHAPELLQAYINNTIREVVDDQYFQKSIVVRKRDSEAYDPVTKHSSSRRKKALPSSVNPARVKCPVCDVSWASVKKTNIMTHLNKYHVHRMKDDVVIKFLEMLAGLRGEHR</sequence>
<accession>A0AAV7X8Z1</accession>
<keyword evidence="3" id="KW-1185">Reference proteome</keyword>
<feature type="domain" description="JmjC" evidence="1">
    <location>
        <begin position="238"/>
        <end position="408"/>
    </location>
</feature>
<dbReference type="PROSITE" id="PS51184">
    <property type="entry name" value="JMJC"/>
    <property type="match status" value="1"/>
</dbReference>
<proteinExistence type="predicted"/>
<dbReference type="AlphaFoldDB" id="A0AAV7X8Z1"/>
<dbReference type="Gene3D" id="2.60.120.650">
    <property type="entry name" value="Cupin"/>
    <property type="match status" value="1"/>
</dbReference>